<reference evidence="8 9" key="1">
    <citation type="journal article" date="2011" name="Genome Res.">
        <title>Phylogeny-wide analysis of social amoeba genomes highlights ancient origins for complex intercellular communication.</title>
        <authorList>
            <person name="Heidel A.J."/>
            <person name="Lawal H.M."/>
            <person name="Felder M."/>
            <person name="Schilde C."/>
            <person name="Helps N.R."/>
            <person name="Tunggal B."/>
            <person name="Rivero F."/>
            <person name="John U."/>
            <person name="Schleicher M."/>
            <person name="Eichinger L."/>
            <person name="Platzer M."/>
            <person name="Noegel A.A."/>
            <person name="Schaap P."/>
            <person name="Gloeckner G."/>
        </authorList>
    </citation>
    <scope>NUCLEOTIDE SEQUENCE [LARGE SCALE GENOMIC DNA]</scope>
    <source>
        <strain evidence="9">ATCC 26659 / Pp 5 / PN500</strain>
    </source>
</reference>
<gene>
    <name evidence="8" type="ORF">PPL_09598</name>
</gene>
<dbReference type="InterPro" id="IPR028846">
    <property type="entry name" value="Recoverin"/>
</dbReference>
<dbReference type="InParanoid" id="D3BNS7"/>
<feature type="domain" description="EF-hand" evidence="7">
    <location>
        <begin position="92"/>
        <end position="127"/>
    </location>
</feature>
<evidence type="ECO:0000256" key="6">
    <source>
        <dbReference type="ARBA" id="ARBA00023288"/>
    </source>
</evidence>
<keyword evidence="6" id="KW-0449">Lipoprotein</keyword>
<dbReference type="SUPFAM" id="SSF47473">
    <property type="entry name" value="EF-hand"/>
    <property type="match status" value="1"/>
</dbReference>
<dbReference type="Pfam" id="PF13833">
    <property type="entry name" value="EF-hand_8"/>
    <property type="match status" value="1"/>
</dbReference>
<dbReference type="STRING" id="670386.D3BNS7"/>
<comment type="caution">
    <text evidence="8">The sequence shown here is derived from an EMBL/GenBank/DDBJ whole genome shotgun (WGS) entry which is preliminary data.</text>
</comment>
<protein>
    <submittedName>
        <fullName evidence="8">Recoverin family protein</fullName>
    </submittedName>
</protein>
<evidence type="ECO:0000256" key="5">
    <source>
        <dbReference type="ARBA" id="ARBA00022837"/>
    </source>
</evidence>
<comment type="similarity">
    <text evidence="1">Belongs to the recoverin family.</text>
</comment>
<dbReference type="GeneID" id="31365073"/>
<keyword evidence="5" id="KW-0106">Calcium</keyword>
<evidence type="ECO:0000256" key="2">
    <source>
        <dbReference type="ARBA" id="ARBA00022707"/>
    </source>
</evidence>
<dbReference type="Pfam" id="PF13499">
    <property type="entry name" value="EF-hand_7"/>
    <property type="match status" value="1"/>
</dbReference>
<organism evidence="8 9">
    <name type="scientific">Heterostelium pallidum (strain ATCC 26659 / Pp 5 / PN500)</name>
    <name type="common">Cellular slime mold</name>
    <name type="synonym">Polysphondylium pallidum</name>
    <dbReference type="NCBI Taxonomy" id="670386"/>
    <lineage>
        <taxon>Eukaryota</taxon>
        <taxon>Amoebozoa</taxon>
        <taxon>Evosea</taxon>
        <taxon>Eumycetozoa</taxon>
        <taxon>Dictyostelia</taxon>
        <taxon>Acytosteliales</taxon>
        <taxon>Acytosteliaceae</taxon>
        <taxon>Heterostelium</taxon>
    </lineage>
</organism>
<name>D3BNS7_HETP5</name>
<feature type="domain" description="EF-hand" evidence="7">
    <location>
        <begin position="64"/>
        <end position="91"/>
    </location>
</feature>
<accession>D3BNS7</accession>
<dbReference type="OMA" id="VMMNKKM"/>
<dbReference type="PANTHER" id="PTHR23055:SF178">
    <property type="entry name" value="NEUROCALCIN HOMOLOG"/>
    <property type="match status" value="1"/>
</dbReference>
<dbReference type="PRINTS" id="PR00450">
    <property type="entry name" value="RECOVERIN"/>
</dbReference>
<feature type="domain" description="EF-hand" evidence="7">
    <location>
        <begin position="152"/>
        <end position="187"/>
    </location>
</feature>
<evidence type="ECO:0000313" key="8">
    <source>
        <dbReference type="EMBL" id="EFA76846.1"/>
    </source>
</evidence>
<evidence type="ECO:0000256" key="4">
    <source>
        <dbReference type="ARBA" id="ARBA00022737"/>
    </source>
</evidence>
<dbReference type="PROSITE" id="PS50222">
    <property type="entry name" value="EF_HAND_2"/>
    <property type="match status" value="3"/>
</dbReference>
<dbReference type="Proteomes" id="UP000001396">
    <property type="component" value="Unassembled WGS sequence"/>
</dbReference>
<dbReference type="GO" id="GO:0005509">
    <property type="term" value="F:calcium ion binding"/>
    <property type="evidence" value="ECO:0007669"/>
    <property type="project" value="InterPro"/>
</dbReference>
<keyword evidence="4" id="KW-0677">Repeat</keyword>
<dbReference type="PROSITE" id="PS00018">
    <property type="entry name" value="EF_HAND_1"/>
    <property type="match status" value="3"/>
</dbReference>
<dbReference type="FunCoup" id="D3BNS7">
    <property type="interactions" value="13"/>
</dbReference>
<keyword evidence="2" id="KW-0519">Myristate</keyword>
<dbReference type="SMART" id="SM00054">
    <property type="entry name" value="EFh"/>
    <property type="match status" value="4"/>
</dbReference>
<evidence type="ECO:0000259" key="7">
    <source>
        <dbReference type="PROSITE" id="PS50222"/>
    </source>
</evidence>
<dbReference type="InterPro" id="IPR011992">
    <property type="entry name" value="EF-hand-dom_pair"/>
</dbReference>
<keyword evidence="3" id="KW-0479">Metal-binding</keyword>
<dbReference type="PANTHER" id="PTHR23055">
    <property type="entry name" value="CALCIUM BINDING PROTEINS"/>
    <property type="match status" value="1"/>
</dbReference>
<sequence>MGNKGSKDFASIAANSRLDEKDLKELLKTFQKIAGSDGLLDKAELKAVIEKKYGGIDPTFSNILFNLFDRNNDKTVNFSEFCLAYGYLVNRSLDDVIDVSFRCLDLNNDGFISRSEMRAVVMMNKKMEKYVKVYNRETPIDKIQLLPIEVSKINQEADELFDLLDKNNDKQVSKDEFLQLVNTDAEIKRRLTSMLVKDESVDFFK</sequence>
<proteinExistence type="inferred from homology"/>
<dbReference type="InterPro" id="IPR018247">
    <property type="entry name" value="EF_Hand_1_Ca_BS"/>
</dbReference>
<keyword evidence="9" id="KW-1185">Reference proteome</keyword>
<evidence type="ECO:0000256" key="3">
    <source>
        <dbReference type="ARBA" id="ARBA00022723"/>
    </source>
</evidence>
<dbReference type="InterPro" id="IPR002048">
    <property type="entry name" value="EF_hand_dom"/>
</dbReference>
<evidence type="ECO:0000313" key="9">
    <source>
        <dbReference type="Proteomes" id="UP000001396"/>
    </source>
</evidence>
<dbReference type="Gene3D" id="1.10.238.10">
    <property type="entry name" value="EF-hand"/>
    <property type="match status" value="1"/>
</dbReference>
<dbReference type="AlphaFoldDB" id="D3BNS7"/>
<evidence type="ECO:0000256" key="1">
    <source>
        <dbReference type="ARBA" id="ARBA00006049"/>
    </source>
</evidence>
<dbReference type="EMBL" id="ADBJ01000044">
    <property type="protein sequence ID" value="EFA76846.1"/>
    <property type="molecule type" value="Genomic_DNA"/>
</dbReference>
<dbReference type="RefSeq" id="XP_020428978.1">
    <property type="nucleotide sequence ID" value="XM_020580391.1"/>
</dbReference>